<gene>
    <name evidence="1" type="ORF">UFOPK2855_00749</name>
</gene>
<dbReference type="EMBL" id="CAEZZK010000135">
    <property type="protein sequence ID" value="CAB4762456.1"/>
    <property type="molecule type" value="Genomic_DNA"/>
</dbReference>
<organism evidence="1">
    <name type="scientific">freshwater metagenome</name>
    <dbReference type="NCBI Taxonomy" id="449393"/>
    <lineage>
        <taxon>unclassified sequences</taxon>
        <taxon>metagenomes</taxon>
        <taxon>ecological metagenomes</taxon>
    </lineage>
</organism>
<reference evidence="1" key="1">
    <citation type="submission" date="2020-05" db="EMBL/GenBank/DDBJ databases">
        <authorList>
            <person name="Chiriac C."/>
            <person name="Salcher M."/>
            <person name="Ghai R."/>
            <person name="Kavagutti S V."/>
        </authorList>
    </citation>
    <scope>NUCLEOTIDE SEQUENCE</scope>
</reference>
<sequence length="63" mass="7323">MSQYQEVLNAIRVPEHIKNMSFEFSFFTSGTPVVTPFLKYDTITKKTGIINQEIENGIRERNN</sequence>
<dbReference type="AlphaFoldDB" id="A0A6J6USB5"/>
<evidence type="ECO:0000313" key="1">
    <source>
        <dbReference type="EMBL" id="CAB4762456.1"/>
    </source>
</evidence>
<proteinExistence type="predicted"/>
<accession>A0A6J6USB5</accession>
<name>A0A6J6USB5_9ZZZZ</name>
<protein>
    <submittedName>
        <fullName evidence="1">Unannotated protein</fullName>
    </submittedName>
</protein>